<keyword evidence="5" id="KW-0998">Cell outer membrane</keyword>
<name>A0A4R0NQJ6_9SPHI</name>
<dbReference type="Pfam" id="PF14322">
    <property type="entry name" value="SusD-like_3"/>
    <property type="match status" value="1"/>
</dbReference>
<evidence type="ECO:0000259" key="7">
    <source>
        <dbReference type="Pfam" id="PF14322"/>
    </source>
</evidence>
<evidence type="ECO:0000259" key="6">
    <source>
        <dbReference type="Pfam" id="PF07980"/>
    </source>
</evidence>
<dbReference type="RefSeq" id="WP_131591994.1">
    <property type="nucleotide sequence ID" value="NZ_SJSL01000001.1"/>
</dbReference>
<reference evidence="8 9" key="1">
    <citation type="submission" date="2019-02" db="EMBL/GenBank/DDBJ databases">
        <title>Pedobacter sp. RP-1-14 sp. nov., isolated from Arctic soil.</title>
        <authorList>
            <person name="Dahal R.H."/>
        </authorList>
    </citation>
    <scope>NUCLEOTIDE SEQUENCE [LARGE SCALE GENOMIC DNA]</scope>
    <source>
        <strain evidence="8 9">RP-1-14</strain>
    </source>
</reference>
<organism evidence="8 9">
    <name type="scientific">Pedobacter psychroterrae</name>
    <dbReference type="NCBI Taxonomy" id="2530453"/>
    <lineage>
        <taxon>Bacteria</taxon>
        <taxon>Pseudomonadati</taxon>
        <taxon>Bacteroidota</taxon>
        <taxon>Sphingobacteriia</taxon>
        <taxon>Sphingobacteriales</taxon>
        <taxon>Sphingobacteriaceae</taxon>
        <taxon>Pedobacter</taxon>
    </lineage>
</organism>
<comment type="similarity">
    <text evidence="2">Belongs to the SusD family.</text>
</comment>
<sequence>MISINKINIYKPLGVLLIAALVTTQGCKKSFLDVPPQGQQEATQFWVSPEDATKGVNSMYANLRTWENTAFAPMGVESLGSDEAEKGSTAGDATFFNAFDDFSLSSTEGQVKDLWKGQYQNINLANQVLDNIPNINMDATLKNRYLAEAKFVRAYSYFRLVRAFGDVPLRLTVPKDASEYNLPRAPATQIWAAIEKDLEEAAAVLPQTYGPTDIGRATKGAAKGIHAKAALYQKKWDLVLSLTNELMTMGYSLLPNYEALFRVPNENSSESVFEIQSQKIPSITGATTSQYAQIQGVKGVSWGGWGFNTPTQVLAAAFEPGDPRRDATILFAGETTPQGDVVPDIVGNPRMYNQKAYVPSSYWQSGFNEGADQNIRVLRYADVLLMNAEAANELGNTPLALASLEQVRKRARQGSSTILPAVTTTDKTALRLAIWHERRVELAMEYDRFFDVIRQGRGVEVFGPKGFKANRSELMPVPSDEIDLSVGVLTQNPGYN</sequence>
<dbReference type="AlphaFoldDB" id="A0A4R0NQJ6"/>
<protein>
    <submittedName>
        <fullName evidence="8">RagB/SusD family nutrient uptake outer membrane protein</fullName>
    </submittedName>
</protein>
<evidence type="ECO:0000256" key="5">
    <source>
        <dbReference type="ARBA" id="ARBA00023237"/>
    </source>
</evidence>
<evidence type="ECO:0000256" key="2">
    <source>
        <dbReference type="ARBA" id="ARBA00006275"/>
    </source>
</evidence>
<dbReference type="CDD" id="cd08977">
    <property type="entry name" value="SusD"/>
    <property type="match status" value="1"/>
</dbReference>
<dbReference type="Pfam" id="PF07980">
    <property type="entry name" value="SusD_RagB"/>
    <property type="match status" value="1"/>
</dbReference>
<evidence type="ECO:0000313" key="9">
    <source>
        <dbReference type="Proteomes" id="UP000293347"/>
    </source>
</evidence>
<dbReference type="GO" id="GO:0009279">
    <property type="term" value="C:cell outer membrane"/>
    <property type="evidence" value="ECO:0007669"/>
    <property type="project" value="UniProtKB-SubCell"/>
</dbReference>
<keyword evidence="3" id="KW-0732">Signal</keyword>
<feature type="domain" description="SusD-like N-terminal" evidence="7">
    <location>
        <begin position="31"/>
        <end position="229"/>
    </location>
</feature>
<evidence type="ECO:0000313" key="8">
    <source>
        <dbReference type="EMBL" id="TCD02449.1"/>
    </source>
</evidence>
<dbReference type="InterPro" id="IPR012944">
    <property type="entry name" value="SusD_RagB_dom"/>
</dbReference>
<evidence type="ECO:0000256" key="3">
    <source>
        <dbReference type="ARBA" id="ARBA00022729"/>
    </source>
</evidence>
<dbReference type="EMBL" id="SJSL01000001">
    <property type="protein sequence ID" value="TCD02449.1"/>
    <property type="molecule type" value="Genomic_DNA"/>
</dbReference>
<feature type="domain" description="RagB/SusD" evidence="6">
    <location>
        <begin position="270"/>
        <end position="495"/>
    </location>
</feature>
<accession>A0A4R0NQJ6</accession>
<comment type="caution">
    <text evidence="8">The sequence shown here is derived from an EMBL/GenBank/DDBJ whole genome shotgun (WGS) entry which is preliminary data.</text>
</comment>
<proteinExistence type="inferred from homology"/>
<dbReference type="InterPro" id="IPR033985">
    <property type="entry name" value="SusD-like_N"/>
</dbReference>
<dbReference type="Proteomes" id="UP000293347">
    <property type="component" value="Unassembled WGS sequence"/>
</dbReference>
<evidence type="ECO:0000256" key="1">
    <source>
        <dbReference type="ARBA" id="ARBA00004442"/>
    </source>
</evidence>
<dbReference type="InterPro" id="IPR011990">
    <property type="entry name" value="TPR-like_helical_dom_sf"/>
</dbReference>
<evidence type="ECO:0000256" key="4">
    <source>
        <dbReference type="ARBA" id="ARBA00023136"/>
    </source>
</evidence>
<keyword evidence="4" id="KW-0472">Membrane</keyword>
<comment type="subcellular location">
    <subcellularLocation>
        <location evidence="1">Cell outer membrane</location>
    </subcellularLocation>
</comment>
<keyword evidence="9" id="KW-1185">Reference proteome</keyword>
<gene>
    <name evidence="8" type="ORF">EZ437_00210</name>
</gene>
<dbReference type="SUPFAM" id="SSF48452">
    <property type="entry name" value="TPR-like"/>
    <property type="match status" value="1"/>
</dbReference>
<dbReference type="PROSITE" id="PS51257">
    <property type="entry name" value="PROKAR_LIPOPROTEIN"/>
    <property type="match status" value="1"/>
</dbReference>
<dbReference type="Gene3D" id="1.25.40.390">
    <property type="match status" value="1"/>
</dbReference>
<dbReference type="OrthoDB" id="618454at2"/>